<dbReference type="OMA" id="MWYMISS"/>
<dbReference type="Proteomes" id="UP000075787">
    <property type="component" value="Unassembled WGS sequence"/>
</dbReference>
<dbReference type="EMBL" id="LPZR01000079">
    <property type="protein sequence ID" value="KYO54823.1"/>
    <property type="molecule type" value="Genomic_DNA"/>
</dbReference>
<evidence type="ECO:0000313" key="3">
    <source>
        <dbReference type="EMBL" id="HAE50753.1"/>
    </source>
</evidence>
<feature type="domain" description="YCII-related" evidence="2">
    <location>
        <begin position="1"/>
        <end position="88"/>
    </location>
</feature>
<dbReference type="PANTHER" id="PTHR33606">
    <property type="entry name" value="PROTEIN YCII"/>
    <property type="match status" value="1"/>
</dbReference>
<dbReference type="Proteomes" id="UP000257706">
    <property type="component" value="Unassembled WGS sequence"/>
</dbReference>
<dbReference type="InterPro" id="IPR005545">
    <property type="entry name" value="YCII"/>
</dbReference>
<evidence type="ECO:0000313" key="4">
    <source>
        <dbReference type="EMBL" id="KYO54823.1"/>
    </source>
</evidence>
<organism evidence="4 5">
    <name type="scientific">Tistrella mobilis</name>
    <dbReference type="NCBI Taxonomy" id="171437"/>
    <lineage>
        <taxon>Bacteria</taxon>
        <taxon>Pseudomonadati</taxon>
        <taxon>Pseudomonadota</taxon>
        <taxon>Alphaproteobacteria</taxon>
        <taxon>Geminicoccales</taxon>
        <taxon>Geminicoccaceae</taxon>
        <taxon>Tistrella</taxon>
    </lineage>
</organism>
<dbReference type="RefSeq" id="WP_014743611.1">
    <property type="nucleotide sequence ID" value="NZ_CP121027.1"/>
</dbReference>
<dbReference type="InterPro" id="IPR011008">
    <property type="entry name" value="Dimeric_a/b-barrel"/>
</dbReference>
<dbReference type="EMBL" id="DMAI01000415">
    <property type="protein sequence ID" value="HAE50753.1"/>
    <property type="molecule type" value="Genomic_DNA"/>
</dbReference>
<comment type="similarity">
    <text evidence="1">Belongs to the YciI family.</text>
</comment>
<evidence type="ECO:0000313" key="6">
    <source>
        <dbReference type="Proteomes" id="UP000257706"/>
    </source>
</evidence>
<dbReference type="PANTHER" id="PTHR33606:SF3">
    <property type="entry name" value="PROTEIN YCII"/>
    <property type="match status" value="1"/>
</dbReference>
<proteinExistence type="inferred from homology"/>
<protein>
    <submittedName>
        <fullName evidence="3">YciI family protein</fullName>
    </submittedName>
</protein>
<evidence type="ECO:0000259" key="2">
    <source>
        <dbReference type="Pfam" id="PF03795"/>
    </source>
</evidence>
<dbReference type="Pfam" id="PF03795">
    <property type="entry name" value="YCII"/>
    <property type="match status" value="1"/>
</dbReference>
<dbReference type="Gene3D" id="3.30.70.1060">
    <property type="entry name" value="Dimeric alpha+beta barrel"/>
    <property type="match status" value="1"/>
</dbReference>
<evidence type="ECO:0000313" key="5">
    <source>
        <dbReference type="Proteomes" id="UP000075787"/>
    </source>
</evidence>
<gene>
    <name evidence="4" type="ORF">AUP44_03215</name>
    <name evidence="3" type="ORF">DCK97_25395</name>
</gene>
<dbReference type="OrthoDB" id="2293521at2"/>
<evidence type="ECO:0000256" key="1">
    <source>
        <dbReference type="ARBA" id="ARBA00007689"/>
    </source>
</evidence>
<comment type="caution">
    <text evidence="4">The sequence shown here is derived from an EMBL/GenBank/DDBJ whole genome shotgun (WGS) entry which is preliminary data.</text>
</comment>
<accession>A0A162LG65</accession>
<name>A0A162LG65_9PROT</name>
<reference evidence="3 6" key="2">
    <citation type="journal article" date="2018" name="Nat. Biotechnol.">
        <title>A standardized bacterial taxonomy based on genome phylogeny substantially revises the tree of life.</title>
        <authorList>
            <person name="Parks D.H."/>
            <person name="Chuvochina M."/>
            <person name="Waite D.W."/>
            <person name="Rinke C."/>
            <person name="Skarshewski A."/>
            <person name="Chaumeil P.A."/>
            <person name="Hugenholtz P."/>
        </authorList>
    </citation>
    <scope>NUCLEOTIDE SEQUENCE [LARGE SCALE GENOMIC DNA]</scope>
    <source>
        <strain evidence="3">UBA8739</strain>
    </source>
</reference>
<dbReference type="InterPro" id="IPR051807">
    <property type="entry name" value="Sec-metab_biosynth-assoc"/>
</dbReference>
<dbReference type="SUPFAM" id="SSF54909">
    <property type="entry name" value="Dimeric alpha+beta barrel"/>
    <property type="match status" value="1"/>
</dbReference>
<reference evidence="4 5" key="1">
    <citation type="submission" date="2015-12" db="EMBL/GenBank/DDBJ databases">
        <title>Genome sequence of Tistrella mobilis MCCC 1A02139.</title>
        <authorList>
            <person name="Lu L."/>
            <person name="Lai Q."/>
            <person name="Shao Z."/>
            <person name="Qian P."/>
        </authorList>
    </citation>
    <scope>NUCLEOTIDE SEQUENCE [LARGE SCALE GENOMIC DNA]</scope>
    <source>
        <strain evidence="4 5">MCCC 1A02139</strain>
    </source>
</reference>
<dbReference type="GeneID" id="97239910"/>
<sequence length="94" mass="10452">MLFAIICIDKPGHEAVRLENRPDHVAFLKEEGEQVVLAGPFLSDDGATMIGSLLIYDAETLEEAKEFAAGDPYAKAGLFESVTIRPWRKVFDNR</sequence>
<dbReference type="AlphaFoldDB" id="A0A162LG65"/>